<dbReference type="EMBL" id="CADCTD010000174">
    <property type="protein sequence ID" value="CAA9283606.1"/>
    <property type="molecule type" value="Genomic_DNA"/>
</dbReference>
<evidence type="ECO:0000256" key="1">
    <source>
        <dbReference type="SAM" id="MobiDB-lite"/>
    </source>
</evidence>
<name>A0A6J4JNR5_9PROT</name>
<organism evidence="2">
    <name type="scientific">uncultured Craurococcus sp</name>
    <dbReference type="NCBI Taxonomy" id="1135998"/>
    <lineage>
        <taxon>Bacteria</taxon>
        <taxon>Pseudomonadati</taxon>
        <taxon>Pseudomonadota</taxon>
        <taxon>Alphaproteobacteria</taxon>
        <taxon>Acetobacterales</taxon>
        <taxon>Acetobacteraceae</taxon>
        <taxon>Craurococcus</taxon>
        <taxon>environmental samples</taxon>
    </lineage>
</organism>
<proteinExistence type="predicted"/>
<reference evidence="2" key="1">
    <citation type="submission" date="2020-02" db="EMBL/GenBank/DDBJ databases">
        <authorList>
            <person name="Meier V. D."/>
        </authorList>
    </citation>
    <scope>NUCLEOTIDE SEQUENCE</scope>
    <source>
        <strain evidence="2">AVDCRST_MAG27</strain>
    </source>
</reference>
<evidence type="ECO:0000313" key="2">
    <source>
        <dbReference type="EMBL" id="CAA9283606.1"/>
    </source>
</evidence>
<sequence>ARHARLAPAAPPAARRLRRYALRPLRRYRLDRGGGACRHAARGPAGGGGTGAPPLDPRQADRRGAAAGNRRAAHLAHRGRPGGLDRGRPRHRDGGLPAVCGGHAFRRAGPARQPGGAAGPTGRGPAPCRPAGAEQRTGGDALRPRPRLPAAGRGDGGFRDPAGAGELPQPRAPWLHQPVLGG</sequence>
<feature type="compositionally biased region" description="Low complexity" evidence="1">
    <location>
        <begin position="123"/>
        <end position="141"/>
    </location>
</feature>
<feature type="non-terminal residue" evidence="2">
    <location>
        <position position="182"/>
    </location>
</feature>
<dbReference type="AlphaFoldDB" id="A0A6J4JNR5"/>
<feature type="region of interest" description="Disordered" evidence="1">
    <location>
        <begin position="28"/>
        <end position="182"/>
    </location>
</feature>
<accession>A0A6J4JNR5</accession>
<feature type="non-terminal residue" evidence="2">
    <location>
        <position position="1"/>
    </location>
</feature>
<feature type="compositionally biased region" description="Basic residues" evidence="1">
    <location>
        <begin position="71"/>
        <end position="80"/>
    </location>
</feature>
<protein>
    <submittedName>
        <fullName evidence="2">Uncharacterized protein</fullName>
    </submittedName>
</protein>
<gene>
    <name evidence="2" type="ORF">AVDCRST_MAG27-4042</name>
</gene>